<keyword evidence="3" id="KW-1185">Reference proteome</keyword>
<protein>
    <submittedName>
        <fullName evidence="2">Uncharacterized protein</fullName>
    </submittedName>
</protein>
<feature type="compositionally biased region" description="Basic and acidic residues" evidence="1">
    <location>
        <begin position="44"/>
        <end position="61"/>
    </location>
</feature>
<organism evidence="2 3">
    <name type="scientific">Halonotius pteroides</name>
    <dbReference type="NCBI Taxonomy" id="268735"/>
    <lineage>
        <taxon>Archaea</taxon>
        <taxon>Methanobacteriati</taxon>
        <taxon>Methanobacteriota</taxon>
        <taxon>Stenosarchaea group</taxon>
        <taxon>Halobacteria</taxon>
        <taxon>Halobacteriales</taxon>
        <taxon>Haloferacaceae</taxon>
        <taxon>Halonotius</taxon>
    </lineage>
</organism>
<feature type="region of interest" description="Disordered" evidence="1">
    <location>
        <begin position="1"/>
        <end position="61"/>
    </location>
</feature>
<evidence type="ECO:0000313" key="2">
    <source>
        <dbReference type="EMBL" id="RJX50762.1"/>
    </source>
</evidence>
<reference evidence="2 3" key="1">
    <citation type="submission" date="2018-06" db="EMBL/GenBank/DDBJ databases">
        <title>Halonotius sp. F13-13 a new haloarchaeeon isolated from a solar saltern from Isla Cristina, Huelva, Spain.</title>
        <authorList>
            <person name="Duran-Viseras A."/>
            <person name="Sanchez-Porro C."/>
            <person name="Ventosa A."/>
        </authorList>
    </citation>
    <scope>NUCLEOTIDE SEQUENCE [LARGE SCALE GENOMIC DNA]</scope>
    <source>
        <strain evidence="2 3">CECT 7525</strain>
    </source>
</reference>
<dbReference type="EMBL" id="QMDW01000004">
    <property type="protein sequence ID" value="RJX50762.1"/>
    <property type="molecule type" value="Genomic_DNA"/>
</dbReference>
<feature type="compositionally biased region" description="Polar residues" evidence="1">
    <location>
        <begin position="1"/>
        <end position="35"/>
    </location>
</feature>
<accession>A0A3A6Q920</accession>
<name>A0A3A6Q920_9EURY</name>
<dbReference type="AlphaFoldDB" id="A0A3A6Q920"/>
<dbReference type="Proteomes" id="UP000281564">
    <property type="component" value="Unassembled WGS sequence"/>
</dbReference>
<evidence type="ECO:0000256" key="1">
    <source>
        <dbReference type="SAM" id="MobiDB-lite"/>
    </source>
</evidence>
<comment type="caution">
    <text evidence="2">The sequence shown here is derived from an EMBL/GenBank/DDBJ whole genome shotgun (WGS) entry which is preliminary data.</text>
</comment>
<evidence type="ECO:0000313" key="3">
    <source>
        <dbReference type="Proteomes" id="UP000281564"/>
    </source>
</evidence>
<sequence length="61" mass="6417">MYSHVNATSFSVAQQRGASAGTNPTPTGKQFSTPLGVTFAVGGRRGDRLRREHRSADGDGP</sequence>
<proteinExistence type="predicted"/>
<gene>
    <name evidence="2" type="ORF">DP106_03960</name>
</gene>
<dbReference type="OrthoDB" id="382800at2157"/>
<dbReference type="RefSeq" id="WP_120083560.1">
    <property type="nucleotide sequence ID" value="NZ_QMDW01000004.1"/>
</dbReference>